<dbReference type="Pfam" id="PF00440">
    <property type="entry name" value="TetR_N"/>
    <property type="match status" value="1"/>
</dbReference>
<proteinExistence type="predicted"/>
<dbReference type="Gene3D" id="1.10.357.10">
    <property type="entry name" value="Tetracycline Repressor, domain 2"/>
    <property type="match status" value="1"/>
</dbReference>
<keyword evidence="2 4" id="KW-0238">DNA-binding</keyword>
<sequence>MTASRLQDAALARFAKQGFDATSMNEIAADVGIKKPSVYAHFRNKEELFLSLIPLVIEAEQEYAKSTLRGGDDMKQQLLAYLQGIEERFNSSYRVQFWVRILLAPPVHLYDMVMDPMHIFMDDLERILKNALQASPLVPNASQLSADVLAMTCMSMIDSLQSELLFGGAKKYQRRLESTWAVFEAAIASPSDGNADN</sequence>
<accession>A0ABR9FV81</accession>
<keyword evidence="3" id="KW-0804">Transcription</keyword>
<evidence type="ECO:0000313" key="7">
    <source>
        <dbReference type="Proteomes" id="UP001645038"/>
    </source>
</evidence>
<gene>
    <name evidence="6" type="ORF">EI547_03575</name>
</gene>
<keyword evidence="1" id="KW-0805">Transcription regulation</keyword>
<protein>
    <submittedName>
        <fullName evidence="6">TetR/AcrR family transcriptional regulator</fullName>
    </submittedName>
</protein>
<dbReference type="Gene3D" id="1.10.10.60">
    <property type="entry name" value="Homeodomain-like"/>
    <property type="match status" value="1"/>
</dbReference>
<evidence type="ECO:0000313" key="6">
    <source>
        <dbReference type="EMBL" id="MBE0462539.1"/>
    </source>
</evidence>
<dbReference type="SUPFAM" id="SSF46689">
    <property type="entry name" value="Homeodomain-like"/>
    <property type="match status" value="1"/>
</dbReference>
<dbReference type="InterPro" id="IPR001647">
    <property type="entry name" value="HTH_TetR"/>
</dbReference>
<dbReference type="PRINTS" id="PR00455">
    <property type="entry name" value="HTHTETR"/>
</dbReference>
<evidence type="ECO:0000256" key="1">
    <source>
        <dbReference type="ARBA" id="ARBA00023015"/>
    </source>
</evidence>
<dbReference type="InterPro" id="IPR050109">
    <property type="entry name" value="HTH-type_TetR-like_transc_reg"/>
</dbReference>
<name>A0ABR9FV81_9GAMM</name>
<feature type="DNA-binding region" description="H-T-H motif" evidence="4">
    <location>
        <begin position="23"/>
        <end position="42"/>
    </location>
</feature>
<evidence type="ECO:0000259" key="5">
    <source>
        <dbReference type="PROSITE" id="PS50977"/>
    </source>
</evidence>
<dbReference type="PROSITE" id="PS50977">
    <property type="entry name" value="HTH_TETR_2"/>
    <property type="match status" value="1"/>
</dbReference>
<dbReference type="PANTHER" id="PTHR30055">
    <property type="entry name" value="HTH-TYPE TRANSCRIPTIONAL REGULATOR RUTR"/>
    <property type="match status" value="1"/>
</dbReference>
<reference evidence="6 7" key="1">
    <citation type="submission" date="2020-07" db="EMBL/GenBank/DDBJ databases">
        <title>Halophilic bacteria isolated from french cheeses.</title>
        <authorList>
            <person name="Kothe C.I."/>
            <person name="Farah-Kraiem B."/>
            <person name="Renault P."/>
            <person name="Dridi B."/>
        </authorList>
    </citation>
    <scope>NUCLEOTIDE SEQUENCE [LARGE SCALE GENOMIC DNA]</scope>
    <source>
        <strain evidence="6 7">FME20</strain>
    </source>
</reference>
<dbReference type="InterPro" id="IPR009057">
    <property type="entry name" value="Homeodomain-like_sf"/>
</dbReference>
<organism evidence="6 7">
    <name type="scientific">Halomonas colorata</name>
    <dbReference type="NCBI Taxonomy" id="2742615"/>
    <lineage>
        <taxon>Bacteria</taxon>
        <taxon>Pseudomonadati</taxon>
        <taxon>Pseudomonadota</taxon>
        <taxon>Gammaproteobacteria</taxon>
        <taxon>Oceanospirillales</taxon>
        <taxon>Halomonadaceae</taxon>
        <taxon>Halomonas</taxon>
    </lineage>
</organism>
<comment type="caution">
    <text evidence="6">The sequence shown here is derived from an EMBL/GenBank/DDBJ whole genome shotgun (WGS) entry which is preliminary data.</text>
</comment>
<evidence type="ECO:0000256" key="2">
    <source>
        <dbReference type="ARBA" id="ARBA00023125"/>
    </source>
</evidence>
<evidence type="ECO:0000256" key="3">
    <source>
        <dbReference type="ARBA" id="ARBA00023163"/>
    </source>
</evidence>
<dbReference type="Proteomes" id="UP001645038">
    <property type="component" value="Unassembled WGS sequence"/>
</dbReference>
<evidence type="ECO:0000256" key="4">
    <source>
        <dbReference type="PROSITE-ProRule" id="PRU00335"/>
    </source>
</evidence>
<dbReference type="EMBL" id="RRZB01000005">
    <property type="protein sequence ID" value="MBE0462539.1"/>
    <property type="molecule type" value="Genomic_DNA"/>
</dbReference>
<feature type="domain" description="HTH tetR-type" evidence="5">
    <location>
        <begin position="1"/>
        <end position="60"/>
    </location>
</feature>
<dbReference type="PANTHER" id="PTHR30055:SF238">
    <property type="entry name" value="MYCOFACTOCIN BIOSYNTHESIS TRANSCRIPTIONAL REGULATOR MFTR-RELATED"/>
    <property type="match status" value="1"/>
</dbReference>
<keyword evidence="7" id="KW-1185">Reference proteome</keyword>